<dbReference type="KEGG" id="gyu:FE374_18490"/>
<dbReference type="AlphaFoldDB" id="A0A5B8C6W7"/>
<organism evidence="2 3">
    <name type="scientific">Georgenia yuyongxinii</name>
    <dbReference type="NCBI Taxonomy" id="2589797"/>
    <lineage>
        <taxon>Bacteria</taxon>
        <taxon>Bacillati</taxon>
        <taxon>Actinomycetota</taxon>
        <taxon>Actinomycetes</taxon>
        <taxon>Micrococcales</taxon>
        <taxon>Bogoriellaceae</taxon>
        <taxon>Georgenia</taxon>
    </lineage>
</organism>
<evidence type="ECO:0000313" key="3">
    <source>
        <dbReference type="Proteomes" id="UP000314616"/>
    </source>
</evidence>
<feature type="compositionally biased region" description="Gly residues" evidence="1">
    <location>
        <begin position="72"/>
        <end position="84"/>
    </location>
</feature>
<reference evidence="2 3" key="1">
    <citation type="submission" date="2019-05" db="EMBL/GenBank/DDBJ databases">
        <title>Georgenia *** sp. nov., and Georgenia *** sp. nov., isolated from the intestinal contents of plateau pika (Ochotona curzoniae) in the Qinghai-Tibet plateau of China.</title>
        <authorList>
            <person name="Tian Z."/>
        </authorList>
    </citation>
    <scope>NUCLEOTIDE SEQUENCE [LARGE SCALE GENOMIC DNA]</scope>
    <source>
        <strain evidence="2 3">Z443</strain>
    </source>
</reference>
<dbReference type="EMBL" id="CP040915">
    <property type="protein sequence ID" value="QDC26333.1"/>
    <property type="molecule type" value="Genomic_DNA"/>
</dbReference>
<feature type="region of interest" description="Disordered" evidence="1">
    <location>
        <begin position="1"/>
        <end position="93"/>
    </location>
</feature>
<sequence length="93" mass="9537">MRAAGRPPSYAGREGGRHVRADRARRGTDRAAEREPKRTGSDARRRTESDARRPLRGPGAAGGGRDRPAAPGGRGGGRAAGGAGPALTASRGR</sequence>
<evidence type="ECO:0000313" key="2">
    <source>
        <dbReference type="EMBL" id="QDC26333.1"/>
    </source>
</evidence>
<accession>A0A5B8C6W7</accession>
<gene>
    <name evidence="2" type="ORF">FE374_18490</name>
</gene>
<name>A0A5B8C6W7_9MICO</name>
<dbReference type="Proteomes" id="UP000314616">
    <property type="component" value="Chromosome"/>
</dbReference>
<feature type="compositionally biased region" description="Basic and acidic residues" evidence="1">
    <location>
        <begin position="14"/>
        <end position="53"/>
    </location>
</feature>
<proteinExistence type="predicted"/>
<protein>
    <submittedName>
        <fullName evidence="2">Uncharacterized protein</fullName>
    </submittedName>
</protein>
<evidence type="ECO:0000256" key="1">
    <source>
        <dbReference type="SAM" id="MobiDB-lite"/>
    </source>
</evidence>